<feature type="transmembrane region" description="Helical" evidence="1">
    <location>
        <begin position="260"/>
        <end position="282"/>
    </location>
</feature>
<dbReference type="OrthoDB" id="3260635at2"/>
<evidence type="ECO:0000313" key="3">
    <source>
        <dbReference type="Proteomes" id="UP000226079"/>
    </source>
</evidence>
<feature type="transmembrane region" description="Helical" evidence="1">
    <location>
        <begin position="65"/>
        <end position="87"/>
    </location>
</feature>
<evidence type="ECO:0000256" key="1">
    <source>
        <dbReference type="SAM" id="Phobius"/>
    </source>
</evidence>
<keyword evidence="1" id="KW-0812">Transmembrane</keyword>
<evidence type="ECO:0000313" key="2">
    <source>
        <dbReference type="EMBL" id="PFG15833.1"/>
    </source>
</evidence>
<reference evidence="2 3" key="1">
    <citation type="submission" date="2017-10" db="EMBL/GenBank/DDBJ databases">
        <title>Sequencing the genomes of 1000 actinobacteria strains.</title>
        <authorList>
            <person name="Klenk H.-P."/>
        </authorList>
    </citation>
    <scope>NUCLEOTIDE SEQUENCE [LARGE SCALE GENOMIC DNA]</scope>
    <source>
        <strain evidence="2 3">DSM 15597</strain>
    </source>
</reference>
<feature type="transmembrane region" description="Helical" evidence="1">
    <location>
        <begin position="161"/>
        <end position="180"/>
    </location>
</feature>
<organism evidence="2 3">
    <name type="scientific">Propionicimonas paludicola</name>
    <dbReference type="NCBI Taxonomy" id="185243"/>
    <lineage>
        <taxon>Bacteria</taxon>
        <taxon>Bacillati</taxon>
        <taxon>Actinomycetota</taxon>
        <taxon>Actinomycetes</taxon>
        <taxon>Propionibacteriales</taxon>
        <taxon>Nocardioidaceae</taxon>
        <taxon>Propionicimonas</taxon>
    </lineage>
</organism>
<dbReference type="Proteomes" id="UP000226079">
    <property type="component" value="Unassembled WGS sequence"/>
</dbReference>
<comment type="caution">
    <text evidence="2">The sequence shown here is derived from an EMBL/GenBank/DDBJ whole genome shotgun (WGS) entry which is preliminary data.</text>
</comment>
<dbReference type="EMBL" id="PDJC01000001">
    <property type="protein sequence ID" value="PFG15833.1"/>
    <property type="molecule type" value="Genomic_DNA"/>
</dbReference>
<keyword evidence="1" id="KW-1133">Transmembrane helix</keyword>
<gene>
    <name evidence="2" type="ORF">ATK74_0353</name>
</gene>
<protein>
    <submittedName>
        <fullName evidence="2">Uncharacterized protein</fullName>
    </submittedName>
</protein>
<feature type="transmembrane region" description="Helical" evidence="1">
    <location>
        <begin position="200"/>
        <end position="220"/>
    </location>
</feature>
<dbReference type="RefSeq" id="WP_098459432.1">
    <property type="nucleotide sequence ID" value="NZ_PDJC01000001.1"/>
</dbReference>
<dbReference type="AlphaFoldDB" id="A0A2A9CN62"/>
<accession>A0A2A9CN62</accession>
<keyword evidence="1" id="KW-0472">Membrane</keyword>
<sequence>MNRDLSLAVHTAAVAILAGVTAGLGVFGRGGGVVASATSIRGEHFDYVTDGIYAYNPVRVVAEGIGWDVVTLFAVAPALLLVSWFVARGSLRGRLAATGLLGYVAYQYLMYAMFWAIGPLFPAFVLLYPLAIWGIVRLVAATDLDALAGRLGPRFPRRATAWFSLALALLLVVMWVPRIATALSGDLAGAGLLGTPTLVVQALDLGIVVPLGLAAAWTLWRRHRAAPVLAGLLMVKAVSMAVAIMAMLVSAWQVEGHLEVVPFTIFAVAAAFAGWLAARVLLSIRPDAAAIG</sequence>
<feature type="transmembrane region" description="Helical" evidence="1">
    <location>
        <begin position="120"/>
        <end position="140"/>
    </location>
</feature>
<keyword evidence="3" id="KW-1185">Reference proteome</keyword>
<feature type="transmembrane region" description="Helical" evidence="1">
    <location>
        <begin position="232"/>
        <end position="254"/>
    </location>
</feature>
<name>A0A2A9CN62_9ACTN</name>
<proteinExistence type="predicted"/>
<feature type="transmembrane region" description="Helical" evidence="1">
    <location>
        <begin position="94"/>
        <end position="114"/>
    </location>
</feature>